<comment type="subcellular location">
    <subcellularLocation>
        <location evidence="1">Cell membrane</location>
        <topology evidence="1">Multi-pass membrane protein</topology>
    </subcellularLocation>
</comment>
<feature type="transmembrane region" description="Helical" evidence="5">
    <location>
        <begin position="209"/>
        <end position="233"/>
    </location>
</feature>
<feature type="transmembrane region" description="Helical" evidence="5">
    <location>
        <begin position="77"/>
        <end position="97"/>
    </location>
</feature>
<dbReference type="Gene3D" id="1.20.1720.10">
    <property type="entry name" value="Multidrug resistance protein D"/>
    <property type="match status" value="1"/>
</dbReference>
<dbReference type="SUPFAM" id="SSF103473">
    <property type="entry name" value="MFS general substrate transporter"/>
    <property type="match status" value="1"/>
</dbReference>
<accession>A0ABQ4A6V6</accession>
<dbReference type="RefSeq" id="WP_203843472.1">
    <property type="nucleotide sequence ID" value="NZ_BAAATV010000037.1"/>
</dbReference>
<keyword evidence="8" id="KW-1185">Reference proteome</keyword>
<feature type="transmembrane region" description="Helical" evidence="5">
    <location>
        <begin position="239"/>
        <end position="256"/>
    </location>
</feature>
<dbReference type="Pfam" id="PF07690">
    <property type="entry name" value="MFS_1"/>
    <property type="match status" value="1"/>
</dbReference>
<feature type="transmembrane region" description="Helical" evidence="5">
    <location>
        <begin position="345"/>
        <end position="364"/>
    </location>
</feature>
<dbReference type="InterPro" id="IPR011701">
    <property type="entry name" value="MFS"/>
</dbReference>
<name>A0ABQ4A6V6_9ACTN</name>
<keyword evidence="2 5" id="KW-0812">Transmembrane</keyword>
<feature type="transmembrane region" description="Helical" evidence="5">
    <location>
        <begin position="443"/>
        <end position="463"/>
    </location>
</feature>
<comment type="caution">
    <text evidence="7">The sequence shown here is derived from an EMBL/GenBank/DDBJ whole genome shotgun (WGS) entry which is preliminary data.</text>
</comment>
<gene>
    <name evidence="7" type="ORF">Ahu01nite_096730</name>
</gene>
<proteinExistence type="predicted"/>
<dbReference type="PRINTS" id="PR01036">
    <property type="entry name" value="TCRTETB"/>
</dbReference>
<feature type="transmembrane region" description="Helical" evidence="5">
    <location>
        <begin position="314"/>
        <end position="333"/>
    </location>
</feature>
<evidence type="ECO:0000256" key="5">
    <source>
        <dbReference type="SAM" id="Phobius"/>
    </source>
</evidence>
<dbReference type="Gene3D" id="1.20.1250.20">
    <property type="entry name" value="MFS general substrate transporter like domains"/>
    <property type="match status" value="1"/>
</dbReference>
<feature type="transmembrane region" description="Helical" evidence="5">
    <location>
        <begin position="103"/>
        <end position="124"/>
    </location>
</feature>
<dbReference type="EMBL" id="BOMN01000147">
    <property type="protein sequence ID" value="GIE26571.1"/>
    <property type="molecule type" value="Genomic_DNA"/>
</dbReference>
<feature type="transmembrane region" description="Helical" evidence="5">
    <location>
        <begin position="47"/>
        <end position="65"/>
    </location>
</feature>
<dbReference type="CDD" id="cd17321">
    <property type="entry name" value="MFS_MMR_MDR_like"/>
    <property type="match status" value="1"/>
</dbReference>
<evidence type="ECO:0000256" key="4">
    <source>
        <dbReference type="ARBA" id="ARBA00023136"/>
    </source>
</evidence>
<evidence type="ECO:0000259" key="6">
    <source>
        <dbReference type="PROSITE" id="PS50850"/>
    </source>
</evidence>
<evidence type="ECO:0000313" key="7">
    <source>
        <dbReference type="EMBL" id="GIE26571.1"/>
    </source>
</evidence>
<dbReference type="InterPro" id="IPR020846">
    <property type="entry name" value="MFS_dom"/>
</dbReference>
<keyword evidence="4 5" id="KW-0472">Membrane</keyword>
<dbReference type="PANTHER" id="PTHR42718">
    <property type="entry name" value="MAJOR FACILITATOR SUPERFAMILY MULTIDRUG TRANSPORTER MFSC"/>
    <property type="match status" value="1"/>
</dbReference>
<dbReference type="Proteomes" id="UP000603200">
    <property type="component" value="Unassembled WGS sequence"/>
</dbReference>
<dbReference type="InterPro" id="IPR036259">
    <property type="entry name" value="MFS_trans_sf"/>
</dbReference>
<evidence type="ECO:0000313" key="8">
    <source>
        <dbReference type="Proteomes" id="UP000603200"/>
    </source>
</evidence>
<organism evidence="7 8">
    <name type="scientific">Winogradskya humida</name>
    <dbReference type="NCBI Taxonomy" id="113566"/>
    <lineage>
        <taxon>Bacteria</taxon>
        <taxon>Bacillati</taxon>
        <taxon>Actinomycetota</taxon>
        <taxon>Actinomycetes</taxon>
        <taxon>Micromonosporales</taxon>
        <taxon>Micromonosporaceae</taxon>
        <taxon>Winogradskya</taxon>
    </lineage>
</organism>
<feature type="transmembrane region" description="Helical" evidence="5">
    <location>
        <begin position="174"/>
        <end position="197"/>
    </location>
</feature>
<feature type="transmembrane region" description="Helical" evidence="5">
    <location>
        <begin position="277"/>
        <end position="302"/>
    </location>
</feature>
<dbReference type="PROSITE" id="PS50850">
    <property type="entry name" value="MFS"/>
    <property type="match status" value="1"/>
</dbReference>
<evidence type="ECO:0000256" key="3">
    <source>
        <dbReference type="ARBA" id="ARBA00022989"/>
    </source>
</evidence>
<keyword evidence="3 5" id="KW-1133">Transmembrane helix</keyword>
<reference evidence="7 8" key="1">
    <citation type="submission" date="2021-01" db="EMBL/GenBank/DDBJ databases">
        <title>Whole genome shotgun sequence of Actinoplanes humidus NBRC 14915.</title>
        <authorList>
            <person name="Komaki H."/>
            <person name="Tamura T."/>
        </authorList>
    </citation>
    <scope>NUCLEOTIDE SEQUENCE [LARGE SCALE GENOMIC DNA]</scope>
    <source>
        <strain evidence="7 8">NBRC 14915</strain>
    </source>
</reference>
<evidence type="ECO:0000256" key="1">
    <source>
        <dbReference type="ARBA" id="ARBA00004651"/>
    </source>
</evidence>
<evidence type="ECO:0000256" key="2">
    <source>
        <dbReference type="ARBA" id="ARBA00022692"/>
    </source>
</evidence>
<feature type="transmembrane region" description="Helical" evidence="5">
    <location>
        <begin position="136"/>
        <end position="154"/>
    </location>
</feature>
<sequence length="482" mass="49630">MTHDRPPGARSTLALCLAAAFTTLLDQSVLNTALPAIRSSLDAGPATLQWIIAGYSLTFGLALIPAGRLGDAYGRKWLFIAGMGVFCLGSVLGGTATQDWVVAVARLLQGVGAGTVNPQVLGLIQQHFTGRERTRALGAYATVGGIAGVIGPLVGGTLLSGLGGIGGLGGADGWRWVLLASLPFGLLTIPAAIVWLPQSRPVTARRVSLDLPGIGLLALATICLLLPFVLPAGQGPPRALWLLALPPLLALLIFWERRYTGLGRTPILLPALTRSRSFTLGTLVAMFQFGSSLSASLALTLFLQDGLGWTPLRAALVTLPSALGFAVASSLSWRVVSRYGRISVVWALAGSLATLTGTVAVLLWAPERHLALGLTLTQLLLGITNGLIISPNQALTLAHAPAGAAGLAAGFLQVSQRISATVCTAAVADLALSAATGVTRTSAAYGLTVCCAMLALSATFAALDTRQPGPLPLTPPVHQKAR</sequence>
<protein>
    <submittedName>
        <fullName evidence="7">MFS transporter</fullName>
    </submittedName>
</protein>
<feature type="transmembrane region" description="Helical" evidence="5">
    <location>
        <begin position="370"/>
        <end position="388"/>
    </location>
</feature>
<dbReference type="PANTHER" id="PTHR42718:SF39">
    <property type="entry name" value="ACTINORHODIN TRANSPORTER-RELATED"/>
    <property type="match status" value="1"/>
</dbReference>
<feature type="domain" description="Major facilitator superfamily (MFS) profile" evidence="6">
    <location>
        <begin position="12"/>
        <end position="466"/>
    </location>
</feature>